<dbReference type="RefSeq" id="WP_158295745.1">
    <property type="nucleotide sequence ID" value="NZ_JACIEX010000026.1"/>
</dbReference>
<dbReference type="EMBL" id="JACIEX010000026">
    <property type="protein sequence ID" value="MBB4096280.1"/>
    <property type="molecule type" value="Genomic_DNA"/>
</dbReference>
<name>A0AB34YYK4_9HYPH</name>
<sequence>MLPRENDGSDREICAIMRRLQRNNLPGEGQNAGFRPVAEETWLTSLDVTLLKTYQQLI</sequence>
<keyword evidence="2" id="KW-1185">Reference proteome</keyword>
<organism evidence="1 2">
    <name type="scientific">Brucella pecoris</name>
    <dbReference type="NCBI Taxonomy" id="867683"/>
    <lineage>
        <taxon>Bacteria</taxon>
        <taxon>Pseudomonadati</taxon>
        <taxon>Pseudomonadota</taxon>
        <taxon>Alphaproteobacteria</taxon>
        <taxon>Hyphomicrobiales</taxon>
        <taxon>Brucellaceae</taxon>
        <taxon>Brucella/Ochrobactrum group</taxon>
        <taxon>Brucella</taxon>
    </lineage>
</organism>
<protein>
    <submittedName>
        <fullName evidence="1">Uncharacterized protein</fullName>
    </submittedName>
</protein>
<comment type="caution">
    <text evidence="1">The sequence shown here is derived from an EMBL/GenBank/DDBJ whole genome shotgun (WGS) entry which is preliminary data.</text>
</comment>
<proteinExistence type="predicted"/>
<dbReference type="AlphaFoldDB" id="A0AB34YYK4"/>
<evidence type="ECO:0000313" key="2">
    <source>
        <dbReference type="Proteomes" id="UP000553980"/>
    </source>
</evidence>
<dbReference type="Proteomes" id="UP000553980">
    <property type="component" value="Unassembled WGS sequence"/>
</dbReference>
<reference evidence="1 2" key="1">
    <citation type="submission" date="2020-08" db="EMBL/GenBank/DDBJ databases">
        <title>Genomic Encyclopedia of Type Strains, Phase IV (KMG-IV): sequencing the most valuable type-strain genomes for metagenomic binning, comparative biology and taxonomic classification.</title>
        <authorList>
            <person name="Goeker M."/>
        </authorList>
    </citation>
    <scope>NUCLEOTIDE SEQUENCE [LARGE SCALE GENOMIC DNA]</scope>
    <source>
        <strain evidence="1 2">DSM 23868</strain>
    </source>
</reference>
<evidence type="ECO:0000313" key="1">
    <source>
        <dbReference type="EMBL" id="MBB4096280.1"/>
    </source>
</evidence>
<gene>
    <name evidence="1" type="ORF">GGQ79_004839</name>
</gene>
<accession>A0AB34YYK4</accession>